<evidence type="ECO:0000313" key="3">
    <source>
        <dbReference type="Proteomes" id="UP001519342"/>
    </source>
</evidence>
<name>A0ABS4G9P1_9FIRM</name>
<keyword evidence="2" id="KW-0378">Hydrolase</keyword>
<dbReference type="PANTHER" id="PTHR21666:SF270">
    <property type="entry name" value="MUREIN HYDROLASE ACTIVATOR ENVC"/>
    <property type="match status" value="1"/>
</dbReference>
<evidence type="ECO:0000313" key="2">
    <source>
        <dbReference type="EMBL" id="MBP1924384.1"/>
    </source>
</evidence>
<keyword evidence="3" id="KW-1185">Reference proteome</keyword>
<reference evidence="2 3" key="1">
    <citation type="submission" date="2021-03" db="EMBL/GenBank/DDBJ databases">
        <title>Genomic Encyclopedia of Type Strains, Phase IV (KMG-IV): sequencing the most valuable type-strain genomes for metagenomic binning, comparative biology and taxonomic classification.</title>
        <authorList>
            <person name="Goeker M."/>
        </authorList>
    </citation>
    <scope>NUCLEOTIDE SEQUENCE [LARGE SCALE GENOMIC DNA]</scope>
    <source>
        <strain evidence="2 3">DSM 24004</strain>
    </source>
</reference>
<dbReference type="RefSeq" id="WP_209510150.1">
    <property type="nucleotide sequence ID" value="NZ_JAGGKS010000001.1"/>
</dbReference>
<feature type="domain" description="M23ase beta-sheet core" evidence="1">
    <location>
        <begin position="33"/>
        <end position="119"/>
    </location>
</feature>
<dbReference type="SUPFAM" id="SSF51261">
    <property type="entry name" value="Duplicated hybrid motif"/>
    <property type="match status" value="1"/>
</dbReference>
<dbReference type="CDD" id="cd12797">
    <property type="entry name" value="M23_peptidase"/>
    <property type="match status" value="1"/>
</dbReference>
<dbReference type="PANTHER" id="PTHR21666">
    <property type="entry name" value="PEPTIDASE-RELATED"/>
    <property type="match status" value="1"/>
</dbReference>
<dbReference type="InterPro" id="IPR016047">
    <property type="entry name" value="M23ase_b-sheet_dom"/>
</dbReference>
<organism evidence="2 3">
    <name type="scientific">Sedimentibacter acidaminivorans</name>
    <dbReference type="NCBI Taxonomy" id="913099"/>
    <lineage>
        <taxon>Bacteria</taxon>
        <taxon>Bacillati</taxon>
        <taxon>Bacillota</taxon>
        <taxon>Tissierellia</taxon>
        <taxon>Sedimentibacter</taxon>
    </lineage>
</organism>
<dbReference type="InterPro" id="IPR011055">
    <property type="entry name" value="Dup_hybrid_motif"/>
</dbReference>
<gene>
    <name evidence="2" type="ORF">J2Z76_000237</name>
</gene>
<dbReference type="Gene3D" id="2.70.70.10">
    <property type="entry name" value="Glucose Permease (Domain IIA)"/>
    <property type="match status" value="1"/>
</dbReference>
<accession>A0ABS4G9P1</accession>
<dbReference type="InterPro" id="IPR050570">
    <property type="entry name" value="Cell_wall_metabolism_enzyme"/>
</dbReference>
<dbReference type="GO" id="GO:0016787">
    <property type="term" value="F:hydrolase activity"/>
    <property type="evidence" value="ECO:0007669"/>
    <property type="project" value="UniProtKB-KW"/>
</dbReference>
<evidence type="ECO:0000259" key="1">
    <source>
        <dbReference type="Pfam" id="PF01551"/>
    </source>
</evidence>
<dbReference type="Pfam" id="PF01551">
    <property type="entry name" value="Peptidase_M23"/>
    <property type="match status" value="1"/>
</dbReference>
<proteinExistence type="predicted"/>
<protein>
    <submittedName>
        <fullName evidence="2">Murein DD-endopeptidase MepM/ murein hydrolase activator NlpD</fullName>
    </submittedName>
</protein>
<dbReference type="EMBL" id="JAGGKS010000001">
    <property type="protein sequence ID" value="MBP1924384.1"/>
    <property type="molecule type" value="Genomic_DNA"/>
</dbReference>
<sequence>MVKLEKLPLDSITVNSTFGLRDITLDGRKYWWHNGIDLKADLGTPVYAVAEGIVKRAVENIGSYGNYLVVDHGKFGTLYAHLSSYVVQVGQTVSSGDILGYTGQTGAVTAPHLHFEIRVCEYDSFWDRCECDSNVFMRCVDPKIYFDDYEERNAELAVDLAATIVKKSAGLEDKTMDYIVNDYKFGEDLIKKLAKAIK</sequence>
<comment type="caution">
    <text evidence="2">The sequence shown here is derived from an EMBL/GenBank/DDBJ whole genome shotgun (WGS) entry which is preliminary data.</text>
</comment>
<dbReference type="Proteomes" id="UP001519342">
    <property type="component" value="Unassembled WGS sequence"/>
</dbReference>